<dbReference type="AlphaFoldDB" id="A0AAF0CFM7"/>
<organism evidence="1 2">
    <name type="scientific">Hyphococcus flavus</name>
    <dbReference type="NCBI Taxonomy" id="1866326"/>
    <lineage>
        <taxon>Bacteria</taxon>
        <taxon>Pseudomonadati</taxon>
        <taxon>Pseudomonadota</taxon>
        <taxon>Alphaproteobacteria</taxon>
        <taxon>Parvularculales</taxon>
        <taxon>Parvularculaceae</taxon>
        <taxon>Hyphococcus</taxon>
    </lineage>
</organism>
<dbReference type="InterPro" id="IPR051207">
    <property type="entry name" value="ComplexI_NDUFA9_subunit"/>
</dbReference>
<dbReference type="Gene3D" id="3.40.50.720">
    <property type="entry name" value="NAD(P)-binding Rossmann-like Domain"/>
    <property type="match status" value="1"/>
</dbReference>
<accession>A0AAF0CFM7</accession>
<sequence length="286" mass="30061">MPDKLNKILVVGAGGALGLEISRLASARAKKVIGTYRTKREGVEQAIGEAGAIPIRLDIDDRKSARMLIEDCDAAIFTPILSVSSVAAPNLGDKPAIFFSSNNVAIDPGAEVYATLLRAECSVREAAPQAVILRPTMIYGYAGDGNMASLVAAMRRWPVMPLFGNESALQQPVFYKDLANAAVNALFDGAACGKTKAVSGPAPVSKRALYAAAAAVSGKKSRIVTLPSSLFANALAVFEGLGLKMPVSSAQIRRSDLDKIPKGEDVILTPTTLEEGLKDFSGDNLK</sequence>
<reference evidence="1" key="1">
    <citation type="submission" date="2023-02" db="EMBL/GenBank/DDBJ databases">
        <title>Genome sequence of Hyphococcus flavus.</title>
        <authorList>
            <person name="Rong J.-C."/>
            <person name="Zhao Q."/>
            <person name="Yi M."/>
            <person name="Wu J.-Y."/>
        </authorList>
    </citation>
    <scope>NUCLEOTIDE SEQUENCE</scope>
    <source>
        <strain evidence="1">MCCC 1K03223</strain>
    </source>
</reference>
<evidence type="ECO:0000313" key="2">
    <source>
        <dbReference type="Proteomes" id="UP001214043"/>
    </source>
</evidence>
<dbReference type="Proteomes" id="UP001214043">
    <property type="component" value="Chromosome"/>
</dbReference>
<dbReference type="KEGG" id="hfl:PUV54_14475"/>
<gene>
    <name evidence="1" type="ORF">PUV54_14475</name>
</gene>
<dbReference type="InterPro" id="IPR036291">
    <property type="entry name" value="NAD(P)-bd_dom_sf"/>
</dbReference>
<proteinExistence type="predicted"/>
<keyword evidence="2" id="KW-1185">Reference proteome</keyword>
<dbReference type="EMBL" id="CP118166">
    <property type="protein sequence ID" value="WDI31153.1"/>
    <property type="molecule type" value="Genomic_DNA"/>
</dbReference>
<dbReference type="PANTHER" id="PTHR12126">
    <property type="entry name" value="NADH-UBIQUINONE OXIDOREDUCTASE 39 KDA SUBUNIT-RELATED"/>
    <property type="match status" value="1"/>
</dbReference>
<name>A0AAF0CFM7_9PROT</name>
<protein>
    <submittedName>
        <fullName evidence="1">Uncharacterized protein</fullName>
    </submittedName>
</protein>
<dbReference type="GO" id="GO:0044877">
    <property type="term" value="F:protein-containing complex binding"/>
    <property type="evidence" value="ECO:0007669"/>
    <property type="project" value="TreeGrafter"/>
</dbReference>
<dbReference type="PANTHER" id="PTHR12126:SF11">
    <property type="entry name" value="NADH DEHYDROGENASE [UBIQUINONE] 1 ALPHA SUBCOMPLEX SUBUNIT 9, MITOCHONDRIAL"/>
    <property type="match status" value="1"/>
</dbReference>
<evidence type="ECO:0000313" key="1">
    <source>
        <dbReference type="EMBL" id="WDI31153.1"/>
    </source>
</evidence>
<dbReference type="SUPFAM" id="SSF51735">
    <property type="entry name" value="NAD(P)-binding Rossmann-fold domains"/>
    <property type="match status" value="1"/>
</dbReference>
<dbReference type="RefSeq" id="WP_274492976.1">
    <property type="nucleotide sequence ID" value="NZ_CP118166.1"/>
</dbReference>